<keyword evidence="3 5" id="KW-1133">Transmembrane helix</keyword>
<dbReference type="RefSeq" id="WP_246044396.1">
    <property type="nucleotide sequence ID" value="NZ_BAAAMD010000002.1"/>
</dbReference>
<reference evidence="6 7" key="1">
    <citation type="submission" date="2019-06" db="EMBL/GenBank/DDBJ databases">
        <title>Sequencing the genomes of 1000 actinobacteria strains.</title>
        <authorList>
            <person name="Klenk H.-P."/>
        </authorList>
    </citation>
    <scope>NUCLEOTIDE SEQUENCE [LARGE SCALE GENOMIC DNA]</scope>
    <source>
        <strain evidence="6 7">DSM 8251</strain>
    </source>
</reference>
<evidence type="ECO:0000256" key="1">
    <source>
        <dbReference type="ARBA" id="ARBA00004141"/>
    </source>
</evidence>
<protein>
    <submittedName>
        <fullName evidence="6">Uncharacterized protein DUF4870</fullName>
    </submittedName>
</protein>
<feature type="transmembrane region" description="Helical" evidence="5">
    <location>
        <begin position="72"/>
        <end position="93"/>
    </location>
</feature>
<proteinExistence type="predicted"/>
<keyword evidence="7" id="KW-1185">Reference proteome</keyword>
<organism evidence="6 7">
    <name type="scientific">Propioniferax innocua</name>
    <dbReference type="NCBI Taxonomy" id="1753"/>
    <lineage>
        <taxon>Bacteria</taxon>
        <taxon>Bacillati</taxon>
        <taxon>Actinomycetota</taxon>
        <taxon>Actinomycetes</taxon>
        <taxon>Propionibacteriales</taxon>
        <taxon>Propionibacteriaceae</taxon>
        <taxon>Propioniferax</taxon>
    </lineage>
</organism>
<comment type="subcellular location">
    <subcellularLocation>
        <location evidence="1">Membrane</location>
        <topology evidence="1">Multi-pass membrane protein</topology>
    </subcellularLocation>
</comment>
<dbReference type="Pfam" id="PF09685">
    <property type="entry name" value="MamF_MmsF"/>
    <property type="match status" value="1"/>
</dbReference>
<feature type="transmembrane region" description="Helical" evidence="5">
    <location>
        <begin position="105"/>
        <end position="129"/>
    </location>
</feature>
<evidence type="ECO:0000313" key="7">
    <source>
        <dbReference type="Proteomes" id="UP000316196"/>
    </source>
</evidence>
<gene>
    <name evidence="6" type="ORF">FB460_2179</name>
</gene>
<evidence type="ECO:0000256" key="3">
    <source>
        <dbReference type="ARBA" id="ARBA00022989"/>
    </source>
</evidence>
<accession>A0A542ZDB9</accession>
<evidence type="ECO:0000256" key="2">
    <source>
        <dbReference type="ARBA" id="ARBA00022692"/>
    </source>
</evidence>
<evidence type="ECO:0000256" key="4">
    <source>
        <dbReference type="ARBA" id="ARBA00023136"/>
    </source>
</evidence>
<evidence type="ECO:0000313" key="6">
    <source>
        <dbReference type="EMBL" id="TQL58318.1"/>
    </source>
</evidence>
<feature type="transmembrane region" description="Helical" evidence="5">
    <location>
        <begin position="25"/>
        <end position="51"/>
    </location>
</feature>
<dbReference type="InterPro" id="IPR019109">
    <property type="entry name" value="MamF_MmsF"/>
</dbReference>
<dbReference type="AlphaFoldDB" id="A0A542ZDB9"/>
<comment type="caution">
    <text evidence="6">The sequence shown here is derived from an EMBL/GenBank/DDBJ whole genome shotgun (WGS) entry which is preliminary data.</text>
</comment>
<name>A0A542ZDB9_9ACTN</name>
<dbReference type="Proteomes" id="UP000316196">
    <property type="component" value="Unassembled WGS sequence"/>
</dbReference>
<keyword evidence="2 5" id="KW-0812">Transmembrane</keyword>
<keyword evidence="4 5" id="KW-0472">Membrane</keyword>
<dbReference type="EMBL" id="VFOR01000002">
    <property type="protein sequence ID" value="TQL58318.1"/>
    <property type="molecule type" value="Genomic_DNA"/>
</dbReference>
<sequence length="147" mass="16171">MFPKPRPRKQRPKAFDGDGPNGSTAWFLGLIAVLLPGLGAILAGPVMTLYARREAPANDFARENCRRAANWGITYSVLTVLFFIVHFGAWWALAARGVELRGMGVLGFVALLWLLLSAVHVGICMVGGLRAKRGEDFEWKASLKIFE</sequence>
<evidence type="ECO:0000256" key="5">
    <source>
        <dbReference type="SAM" id="Phobius"/>
    </source>
</evidence>